<gene>
    <name evidence="3" type="primary">LOC119635442</name>
</gene>
<dbReference type="Pfam" id="PF07898">
    <property type="entry name" value="DUF1676"/>
    <property type="match status" value="1"/>
</dbReference>
<feature type="transmembrane region" description="Helical" evidence="1">
    <location>
        <begin position="180"/>
        <end position="197"/>
    </location>
</feature>
<feature type="transmembrane region" description="Helical" evidence="1">
    <location>
        <begin position="356"/>
        <end position="375"/>
    </location>
</feature>
<reference evidence="3" key="1">
    <citation type="submission" date="2025-08" db="UniProtKB">
        <authorList>
            <consortium name="RefSeq"/>
        </authorList>
    </citation>
    <scope>IDENTIFICATION</scope>
    <source>
        <tissue evidence="3">Whole body pupa</tissue>
    </source>
</reference>
<dbReference type="InterPro" id="IPR012464">
    <property type="entry name" value="DUF1676"/>
</dbReference>
<evidence type="ECO:0000313" key="3">
    <source>
        <dbReference type="RefSeq" id="XP_037886178.1"/>
    </source>
</evidence>
<keyword evidence="2" id="KW-1185">Reference proteome</keyword>
<dbReference type="KEGG" id="gfs:119635442"/>
<dbReference type="GeneID" id="119635442"/>
<feature type="transmembrane region" description="Helical" evidence="1">
    <location>
        <begin position="117"/>
        <end position="141"/>
    </location>
</feature>
<keyword evidence="1" id="KW-0472">Membrane</keyword>
<organism evidence="2 3">
    <name type="scientific">Glossina fuscipes</name>
    <dbReference type="NCBI Taxonomy" id="7396"/>
    <lineage>
        <taxon>Eukaryota</taxon>
        <taxon>Metazoa</taxon>
        <taxon>Ecdysozoa</taxon>
        <taxon>Arthropoda</taxon>
        <taxon>Hexapoda</taxon>
        <taxon>Insecta</taxon>
        <taxon>Pterygota</taxon>
        <taxon>Neoptera</taxon>
        <taxon>Endopterygota</taxon>
        <taxon>Diptera</taxon>
        <taxon>Brachycera</taxon>
        <taxon>Muscomorpha</taxon>
        <taxon>Hippoboscoidea</taxon>
        <taxon>Glossinidae</taxon>
        <taxon>Glossina</taxon>
    </lineage>
</organism>
<name>A0A8U0WM78_9MUSC</name>
<protein>
    <submittedName>
        <fullName evidence="3">Uncharacterized protein LOC119635442</fullName>
    </submittedName>
</protein>
<evidence type="ECO:0000313" key="2">
    <source>
        <dbReference type="Proteomes" id="UP000092443"/>
    </source>
</evidence>
<dbReference type="PANTHER" id="PTHR21879">
    <property type="entry name" value="FI03362P-RELATED-RELATED"/>
    <property type="match status" value="1"/>
</dbReference>
<evidence type="ECO:0000256" key="1">
    <source>
        <dbReference type="SAM" id="Phobius"/>
    </source>
</evidence>
<feature type="transmembrane region" description="Helical" evidence="1">
    <location>
        <begin position="381"/>
        <end position="401"/>
    </location>
</feature>
<dbReference type="GO" id="GO:0016020">
    <property type="term" value="C:membrane"/>
    <property type="evidence" value="ECO:0007669"/>
    <property type="project" value="TreeGrafter"/>
</dbReference>
<proteinExistence type="predicted"/>
<dbReference type="Proteomes" id="UP000092443">
    <property type="component" value="Unplaced"/>
</dbReference>
<dbReference type="RefSeq" id="XP_037886178.1">
    <property type="nucleotide sequence ID" value="XM_038030250.1"/>
</dbReference>
<keyword evidence="1" id="KW-1133">Transmembrane helix</keyword>
<keyword evidence="1" id="KW-0812">Transmembrane</keyword>
<accession>A0A8U0WM78</accession>
<dbReference type="AlphaFoldDB" id="A0A8U0WM78"/>
<sequence>MRQSTEVDKASLHNLWKFVDIMRSCNYTNLHIEKHSLTSSAHPCPMFSLSSRNCQQCLPAYGQRLYKHVSYADNSFKQNAREHRKRSIVFVYKNELATAENIKDQTPGFYSQQLYKLVLQAASIYTHFVAGAAAPTAMALFSPMPAINPNFLGSSIGTYLESTSNIQNVSMLPMMFNTNIKLNFLLLSLCFVFNNLQTVHSLQRRHKAVFPSLPTSPPSSLIGEHKARSIVKSSWPGPELRIIRKVYDDCHNRNNFIDCLKQKALNGLTRAINLDSIKIMEGVILEKQNDTEKQSIIPVLTDARSFNSLAPIDQALMSKLDKLARTHSLKVDMSVGRGHDDEGGDDKKEKDKSTGVKYVIAALLTAMGIAGPIGLKALAAIAGKALVISKVALTIASIIALKKLFSHDHHEETSVQVHAGDHNRRSTYVIRPLQKTNSPNIGMTDAHYADPYRYYYEYH</sequence>
<dbReference type="PANTHER" id="PTHR21879:SF15">
    <property type="entry name" value="OSIRIS 21"/>
    <property type="match status" value="1"/>
</dbReference>